<reference evidence="5" key="1">
    <citation type="submission" date="2011-12" db="EMBL/GenBank/DDBJ databases">
        <title>Complete genome sequence of Streptomyces cattleya strain DSM 46488.</title>
        <authorList>
            <person name="Ou H.-Y."/>
            <person name="Li P."/>
            <person name="Zhao C."/>
            <person name="O'Hagan D."/>
            <person name="Deng Z."/>
        </authorList>
    </citation>
    <scope>NUCLEOTIDE SEQUENCE [LARGE SCALE GENOMIC DNA]</scope>
    <source>
        <strain evidence="5">ATCC 35852 / DSM 46488 / JCM 4925 / NBRC 14057 / NRRL 8057</strain>
        <plasmid evidence="5">Plasmid pSCATT</plasmid>
    </source>
</reference>
<dbReference type="InterPro" id="IPR002173">
    <property type="entry name" value="Carboh/pur_kinase_PfkB_CS"/>
</dbReference>
<sequence length="81" mass="8195">MLHVPAYPVTPVDTTAAGDAFCGALAVALAEGHALEPAVRWACAAAAMSTTRSGAQPSLPHRAGVEAFLPGHRPPGPAREV</sequence>
<dbReference type="PANTHER" id="PTHR10584">
    <property type="entry name" value="SUGAR KINASE"/>
    <property type="match status" value="1"/>
</dbReference>
<dbReference type="PATRIC" id="fig|1003195.29.peg.6019"/>
<proteinExistence type="predicted"/>
<dbReference type="KEGG" id="scy:SCATT_p02190"/>
<name>G8XEN0_STREN</name>
<evidence type="ECO:0000313" key="4">
    <source>
        <dbReference type="EMBL" id="AEW98412.1"/>
    </source>
</evidence>
<keyword evidence="5" id="KW-1185">Reference proteome</keyword>
<keyword evidence="4" id="KW-0614">Plasmid</keyword>
<dbReference type="InterPro" id="IPR011611">
    <property type="entry name" value="PfkB_dom"/>
</dbReference>
<dbReference type="Pfam" id="PF00294">
    <property type="entry name" value="PfkB"/>
    <property type="match status" value="1"/>
</dbReference>
<dbReference type="SUPFAM" id="SSF53613">
    <property type="entry name" value="Ribokinase-like"/>
    <property type="match status" value="1"/>
</dbReference>
<dbReference type="GO" id="GO:0016301">
    <property type="term" value="F:kinase activity"/>
    <property type="evidence" value="ECO:0007669"/>
    <property type="project" value="UniProtKB-KW"/>
</dbReference>
<evidence type="ECO:0000256" key="2">
    <source>
        <dbReference type="ARBA" id="ARBA00022777"/>
    </source>
</evidence>
<protein>
    <submittedName>
        <fullName evidence="4">Ribokinase</fullName>
    </submittedName>
</protein>
<dbReference type="AlphaFoldDB" id="G8XEN0"/>
<evidence type="ECO:0000259" key="3">
    <source>
        <dbReference type="Pfam" id="PF00294"/>
    </source>
</evidence>
<keyword evidence="1" id="KW-0808">Transferase</keyword>
<dbReference type="Proteomes" id="UP000007842">
    <property type="component" value="Plasmid pSCATT"/>
</dbReference>
<dbReference type="GO" id="GO:0005829">
    <property type="term" value="C:cytosol"/>
    <property type="evidence" value="ECO:0007669"/>
    <property type="project" value="TreeGrafter"/>
</dbReference>
<accession>G8XEN0</accession>
<dbReference type="Gene3D" id="3.40.1190.20">
    <property type="match status" value="1"/>
</dbReference>
<feature type="domain" description="Carbohydrate kinase PfkB" evidence="3">
    <location>
        <begin position="3"/>
        <end position="61"/>
    </location>
</feature>
<dbReference type="InterPro" id="IPR029056">
    <property type="entry name" value="Ribokinase-like"/>
</dbReference>
<evidence type="ECO:0000313" key="5">
    <source>
        <dbReference type="Proteomes" id="UP000007842"/>
    </source>
</evidence>
<dbReference type="EMBL" id="CP003229">
    <property type="protein sequence ID" value="AEW98412.1"/>
    <property type="molecule type" value="Genomic_DNA"/>
</dbReference>
<gene>
    <name evidence="4" type="ordered locus">SCATT_p02190</name>
</gene>
<geneLocation type="plasmid" evidence="4 5">
    <name>pSCATT</name>
</geneLocation>
<dbReference type="HOGENOM" id="CLU_189161_1_0_11"/>
<dbReference type="PANTHER" id="PTHR10584:SF166">
    <property type="entry name" value="RIBOKINASE"/>
    <property type="match status" value="1"/>
</dbReference>
<keyword evidence="2 4" id="KW-0418">Kinase</keyword>
<organism evidence="4 5">
    <name type="scientific">Streptantibioticus cattleyicolor (strain ATCC 35852 / DSM 46488 / JCM 4925 / NBRC 14057 / NRRL 8057)</name>
    <name type="common">Streptomyces cattleya</name>
    <dbReference type="NCBI Taxonomy" id="1003195"/>
    <lineage>
        <taxon>Bacteria</taxon>
        <taxon>Bacillati</taxon>
        <taxon>Actinomycetota</taxon>
        <taxon>Actinomycetes</taxon>
        <taxon>Kitasatosporales</taxon>
        <taxon>Streptomycetaceae</taxon>
        <taxon>Streptantibioticus</taxon>
    </lineage>
</organism>
<evidence type="ECO:0000256" key="1">
    <source>
        <dbReference type="ARBA" id="ARBA00022679"/>
    </source>
</evidence>
<dbReference type="PROSITE" id="PS00584">
    <property type="entry name" value="PFKB_KINASES_2"/>
    <property type="match status" value="1"/>
</dbReference>